<evidence type="ECO:0000313" key="6">
    <source>
        <dbReference type="EMBL" id="VFB15593.1"/>
    </source>
</evidence>
<comment type="subunit">
    <text evidence="4">The methyltransferase is composed of M and S polypeptides.</text>
</comment>
<gene>
    <name evidence="6" type="ORF">NCTC13150_00092</name>
</gene>
<dbReference type="RefSeq" id="WP_131747953.1">
    <property type="nucleotide sequence ID" value="NZ_CAACYI010000001.1"/>
</dbReference>
<dbReference type="InterPro" id="IPR051212">
    <property type="entry name" value="Type-I_RE_S_subunit"/>
</dbReference>
<sequence>MSPIDELLKNEKVEWKKLGDVATISKGKQLNKRDMIKEGIYPVINGGVLPSGYNNACNRDENTITVSQGGASAGFVNFIEIKFWLGAHAFSVIPNKDMVSKYNYEYSTFNRFLYHVLKANQINLQDSKEGAGIPSVSKEKLSSIPVPLISKKTQEKIVETLDKFTNYVTELQAELQAELQMRTYQYSYYRDFLLSENCLNKLSAKLLKAKVELRNTSLGEVGTFIRGNGLQKKDFLPKGKPVIHYGQIYTRYGFQTDKTISYVDDSVFAKLKKARQNDILMATTSENIEDVGKSVVWLGKEEIGFSGDMYCYRTRENAKYIAYYFQTKAFQKQKERKVSGTKLIRIHGDDMEKFSISLPAMEIQNRVVEILDKFQDLLADTQGLLPKEIEQRQKQYEYYREKLLTFDENVVEPNRTEPNQ</sequence>
<dbReference type="CDD" id="cd17291">
    <property type="entry name" value="RMtype1_S_MgeORF438P-TRD-CR_like"/>
    <property type="match status" value="1"/>
</dbReference>
<reference evidence="6 7" key="1">
    <citation type="submission" date="2019-02" db="EMBL/GenBank/DDBJ databases">
        <authorList>
            <consortium name="Pathogen Informatics"/>
        </authorList>
    </citation>
    <scope>NUCLEOTIDE SEQUENCE [LARGE SCALE GENOMIC DNA]</scope>
    <source>
        <strain evidence="6 7">3012STDY7089603</strain>
    </source>
</reference>
<dbReference type="PANTHER" id="PTHR43140">
    <property type="entry name" value="TYPE-1 RESTRICTION ENZYME ECOKI SPECIFICITY PROTEIN"/>
    <property type="match status" value="1"/>
</dbReference>
<keyword evidence="2" id="KW-0680">Restriction system</keyword>
<dbReference type="SUPFAM" id="SSF116734">
    <property type="entry name" value="DNA methylase specificity domain"/>
    <property type="match status" value="2"/>
</dbReference>
<keyword evidence="3" id="KW-0238">DNA-binding</keyword>
<dbReference type="Gene3D" id="3.90.220.20">
    <property type="entry name" value="DNA methylase specificity domains"/>
    <property type="match status" value="2"/>
</dbReference>
<dbReference type="GO" id="GO:0009307">
    <property type="term" value="P:DNA restriction-modification system"/>
    <property type="evidence" value="ECO:0007669"/>
    <property type="project" value="UniProtKB-KW"/>
</dbReference>
<dbReference type="GO" id="GO:0003677">
    <property type="term" value="F:DNA binding"/>
    <property type="evidence" value="ECO:0007669"/>
    <property type="project" value="UniProtKB-KW"/>
</dbReference>
<feature type="domain" description="Type I restriction modification DNA specificity" evidence="5">
    <location>
        <begin position="11"/>
        <end position="180"/>
    </location>
</feature>
<protein>
    <submittedName>
        <fullName evidence="6">Type I restriction enzyme specificity protein MPN_089</fullName>
    </submittedName>
</protein>
<name>A0A8H2M472_9FIRM</name>
<comment type="similarity">
    <text evidence="1">Belongs to the type-I restriction system S methylase family.</text>
</comment>
<evidence type="ECO:0000259" key="5">
    <source>
        <dbReference type="Pfam" id="PF01420"/>
    </source>
</evidence>
<dbReference type="PANTHER" id="PTHR43140:SF1">
    <property type="entry name" value="TYPE I RESTRICTION ENZYME ECOKI SPECIFICITY SUBUNIT"/>
    <property type="match status" value="1"/>
</dbReference>
<dbReference type="InterPro" id="IPR044946">
    <property type="entry name" value="Restrct_endonuc_typeI_TRD_sf"/>
</dbReference>
<dbReference type="AlphaFoldDB" id="A0A8H2M472"/>
<keyword evidence="7" id="KW-1185">Reference proteome</keyword>
<dbReference type="REBASE" id="377778">
    <property type="entry name" value="S1.Apr89603I"/>
</dbReference>
<accession>A0A8H2M472</accession>
<proteinExistence type="inferred from homology"/>
<evidence type="ECO:0000313" key="7">
    <source>
        <dbReference type="Proteomes" id="UP000377798"/>
    </source>
</evidence>
<dbReference type="Proteomes" id="UP000377798">
    <property type="component" value="Unassembled WGS sequence"/>
</dbReference>
<evidence type="ECO:0000256" key="3">
    <source>
        <dbReference type="ARBA" id="ARBA00023125"/>
    </source>
</evidence>
<comment type="caution">
    <text evidence="6">The sequence shown here is derived from an EMBL/GenBank/DDBJ whole genome shotgun (WGS) entry which is preliminary data.</text>
</comment>
<evidence type="ECO:0000256" key="1">
    <source>
        <dbReference type="ARBA" id="ARBA00010923"/>
    </source>
</evidence>
<dbReference type="InterPro" id="IPR000055">
    <property type="entry name" value="Restrct_endonuc_typeI_TRD"/>
</dbReference>
<dbReference type="EMBL" id="CAACYI010000001">
    <property type="protein sequence ID" value="VFB15593.1"/>
    <property type="molecule type" value="Genomic_DNA"/>
</dbReference>
<dbReference type="CDD" id="cd17268">
    <property type="entry name" value="RMtype1_S_Ara36733I_TRD1-CR1_like"/>
    <property type="match status" value="1"/>
</dbReference>
<dbReference type="Pfam" id="PF01420">
    <property type="entry name" value="Methylase_S"/>
    <property type="match status" value="2"/>
</dbReference>
<feature type="domain" description="Type I restriction modification DNA specificity" evidence="5">
    <location>
        <begin position="215"/>
        <end position="391"/>
    </location>
</feature>
<organism evidence="6 7">
    <name type="scientific">Urinicoccus massiliensis</name>
    <dbReference type="NCBI Taxonomy" id="1723382"/>
    <lineage>
        <taxon>Bacteria</taxon>
        <taxon>Bacillati</taxon>
        <taxon>Bacillota</taxon>
        <taxon>Tissierellia</taxon>
        <taxon>Tissierellales</taxon>
        <taxon>Peptoniphilaceae</taxon>
        <taxon>Urinicoccus</taxon>
    </lineage>
</organism>
<evidence type="ECO:0000256" key="4">
    <source>
        <dbReference type="ARBA" id="ARBA00038652"/>
    </source>
</evidence>
<evidence type="ECO:0000256" key="2">
    <source>
        <dbReference type="ARBA" id="ARBA00022747"/>
    </source>
</evidence>